<keyword evidence="2" id="KW-0675">Receptor</keyword>
<dbReference type="EMBL" id="SWLB01000009">
    <property type="protein sequence ID" value="KAF3335047.1"/>
    <property type="molecule type" value="Genomic_DNA"/>
</dbReference>
<comment type="caution">
    <text evidence="2">The sequence shown here is derived from an EMBL/GenBank/DDBJ whole genome shotgun (WGS) entry which is preliminary data.</text>
</comment>
<dbReference type="GO" id="GO:0004672">
    <property type="term" value="F:protein kinase activity"/>
    <property type="evidence" value="ECO:0007669"/>
    <property type="project" value="InterPro"/>
</dbReference>
<evidence type="ECO:0000313" key="3">
    <source>
        <dbReference type="Proteomes" id="UP000623129"/>
    </source>
</evidence>
<dbReference type="Gene3D" id="1.10.510.10">
    <property type="entry name" value="Transferase(Phosphotransferase) domain 1"/>
    <property type="match status" value="1"/>
</dbReference>
<evidence type="ECO:0000259" key="1">
    <source>
        <dbReference type="Pfam" id="PF07714"/>
    </source>
</evidence>
<dbReference type="InterPro" id="IPR001245">
    <property type="entry name" value="Ser-Thr/Tyr_kinase_cat_dom"/>
</dbReference>
<keyword evidence="2" id="KW-0418">Kinase</keyword>
<dbReference type="PANTHER" id="PTHR48055:SF54">
    <property type="entry name" value="PROTEIN KINASE DOMAIN-CONTAINING PROTEIN"/>
    <property type="match status" value="1"/>
</dbReference>
<organism evidence="2 3">
    <name type="scientific">Carex littledalei</name>
    <dbReference type="NCBI Taxonomy" id="544730"/>
    <lineage>
        <taxon>Eukaryota</taxon>
        <taxon>Viridiplantae</taxon>
        <taxon>Streptophyta</taxon>
        <taxon>Embryophyta</taxon>
        <taxon>Tracheophyta</taxon>
        <taxon>Spermatophyta</taxon>
        <taxon>Magnoliopsida</taxon>
        <taxon>Liliopsida</taxon>
        <taxon>Poales</taxon>
        <taxon>Cyperaceae</taxon>
        <taxon>Cyperoideae</taxon>
        <taxon>Cariceae</taxon>
        <taxon>Carex</taxon>
        <taxon>Carex subgen. Euthyceras</taxon>
    </lineage>
</organism>
<keyword evidence="2" id="KW-0808">Transferase</keyword>
<dbReference type="InterPro" id="IPR051564">
    <property type="entry name" value="LRR_receptor-like_kinase"/>
</dbReference>
<accession>A0A833RBR4</accession>
<dbReference type="Pfam" id="PF07714">
    <property type="entry name" value="PK_Tyr_Ser-Thr"/>
    <property type="match status" value="1"/>
</dbReference>
<gene>
    <name evidence="2" type="ORF">FCM35_KLT21651</name>
</gene>
<proteinExistence type="predicted"/>
<dbReference type="SUPFAM" id="SSF56112">
    <property type="entry name" value="Protein kinase-like (PK-like)"/>
    <property type="match status" value="1"/>
</dbReference>
<dbReference type="GO" id="GO:0016020">
    <property type="term" value="C:membrane"/>
    <property type="evidence" value="ECO:0007669"/>
    <property type="project" value="TreeGrafter"/>
</dbReference>
<sequence length="146" mass="16475">MKFLNFSPEYGYSRKVNEKVDVYSFGVVLLELTTGREAHDGGDHGSLAEWAWWNIQEGNTIYNCLEKEIRETPYLDEIEVVFKLSLICTGTVPSTRPTMKDVVDVLVKYDVLNQKTSGNKKLDEYDVGPLLGKKDSDSCNSLVCNV</sequence>
<feature type="domain" description="Serine-threonine/tyrosine-protein kinase catalytic" evidence="1">
    <location>
        <begin position="7"/>
        <end position="105"/>
    </location>
</feature>
<protein>
    <submittedName>
        <fullName evidence="2">Receptor-like protein kinase 5</fullName>
    </submittedName>
</protein>
<evidence type="ECO:0000313" key="2">
    <source>
        <dbReference type="EMBL" id="KAF3335047.1"/>
    </source>
</evidence>
<keyword evidence="3" id="KW-1185">Reference proteome</keyword>
<dbReference type="AlphaFoldDB" id="A0A833RBR4"/>
<dbReference type="OrthoDB" id="4062651at2759"/>
<reference evidence="2" key="1">
    <citation type="submission" date="2020-01" db="EMBL/GenBank/DDBJ databases">
        <title>Genome sequence of Kobresia littledalei, the first chromosome-level genome in the family Cyperaceae.</title>
        <authorList>
            <person name="Qu G."/>
        </authorList>
    </citation>
    <scope>NUCLEOTIDE SEQUENCE</scope>
    <source>
        <strain evidence="2">C.B.Clarke</strain>
        <tissue evidence="2">Leaf</tissue>
    </source>
</reference>
<name>A0A833RBR4_9POAL</name>
<dbReference type="InterPro" id="IPR011009">
    <property type="entry name" value="Kinase-like_dom_sf"/>
</dbReference>
<dbReference type="PANTHER" id="PTHR48055">
    <property type="entry name" value="LEUCINE-RICH REPEAT RECEPTOR PROTEIN KINASE EMS1"/>
    <property type="match status" value="1"/>
</dbReference>
<dbReference type="Proteomes" id="UP000623129">
    <property type="component" value="Unassembled WGS sequence"/>
</dbReference>